<dbReference type="SMART" id="SM00062">
    <property type="entry name" value="PBPb"/>
    <property type="match status" value="1"/>
</dbReference>
<feature type="chain" id="PRO_5038897661" evidence="2">
    <location>
        <begin position="19"/>
        <end position="299"/>
    </location>
</feature>
<evidence type="ECO:0000256" key="2">
    <source>
        <dbReference type="SAM" id="SignalP"/>
    </source>
</evidence>
<organism evidence="4 5">
    <name type="scientific">Anaerofilum hominis</name>
    <dbReference type="NCBI Taxonomy" id="2763016"/>
    <lineage>
        <taxon>Bacteria</taxon>
        <taxon>Bacillati</taxon>
        <taxon>Bacillota</taxon>
        <taxon>Clostridia</taxon>
        <taxon>Eubacteriales</taxon>
        <taxon>Oscillospiraceae</taxon>
        <taxon>Anaerofilum</taxon>
    </lineage>
</organism>
<protein>
    <submittedName>
        <fullName evidence="4">Transporter substrate-binding domain-containing protein</fullName>
    </submittedName>
</protein>
<feature type="signal peptide" evidence="2">
    <location>
        <begin position="1"/>
        <end position="18"/>
    </location>
</feature>
<gene>
    <name evidence="4" type="ORF">H8S23_05035</name>
</gene>
<dbReference type="PROSITE" id="PS51257">
    <property type="entry name" value="PROKAR_LIPOPROTEIN"/>
    <property type="match status" value="1"/>
</dbReference>
<sequence>MKKILTLALAAAMALSLAACGGSGSSAPAGSSAAGSSAAGSSSAADSGIGMTSGNVEEHSLQAIKDRGVLVVTTEAGYAPFEFLDEEGKVVGLDASLAQALADDLGVELKIENIDFNSVVPEVQAGNADMAIAGLTPNEDRKQSVDMSNIYYGGGQCMLVLEENLEKYATKESLTGETLATQKAALQETLMAEQFPDSTPLLLPKFPQCIAELKNGACAAVLIDQVSAEQYMKTTEGLAIGKVPVETDPAENGNSVAVMKGNTELLDWVNGKIKEYEEAGKIQEWFDAAKEQAETMGVE</sequence>
<accession>A0A923I5U5</accession>
<dbReference type="AlphaFoldDB" id="A0A923I5U5"/>
<dbReference type="Pfam" id="PF00497">
    <property type="entry name" value="SBP_bac_3"/>
    <property type="match status" value="1"/>
</dbReference>
<dbReference type="Gene3D" id="3.40.190.10">
    <property type="entry name" value="Periplasmic binding protein-like II"/>
    <property type="match status" value="2"/>
</dbReference>
<proteinExistence type="predicted"/>
<dbReference type="PANTHER" id="PTHR35936:SF17">
    <property type="entry name" value="ARGININE-BINDING EXTRACELLULAR PROTEIN ARTP"/>
    <property type="match status" value="1"/>
</dbReference>
<reference evidence="4" key="1">
    <citation type="submission" date="2020-08" db="EMBL/GenBank/DDBJ databases">
        <title>Genome public.</title>
        <authorList>
            <person name="Liu C."/>
            <person name="Sun Q."/>
        </authorList>
    </citation>
    <scope>NUCLEOTIDE SEQUENCE</scope>
    <source>
        <strain evidence="4">BX8</strain>
    </source>
</reference>
<name>A0A923I5U5_9FIRM</name>
<evidence type="ECO:0000313" key="5">
    <source>
        <dbReference type="Proteomes" id="UP000659630"/>
    </source>
</evidence>
<dbReference type="EMBL" id="JACONZ010000001">
    <property type="protein sequence ID" value="MBC5580863.1"/>
    <property type="molecule type" value="Genomic_DNA"/>
</dbReference>
<evidence type="ECO:0000259" key="3">
    <source>
        <dbReference type="SMART" id="SM00062"/>
    </source>
</evidence>
<dbReference type="RefSeq" id="WP_186887185.1">
    <property type="nucleotide sequence ID" value="NZ_JACONZ010000001.1"/>
</dbReference>
<feature type="domain" description="Solute-binding protein family 3/N-terminal" evidence="3">
    <location>
        <begin position="69"/>
        <end position="289"/>
    </location>
</feature>
<dbReference type="SUPFAM" id="SSF53850">
    <property type="entry name" value="Periplasmic binding protein-like II"/>
    <property type="match status" value="1"/>
</dbReference>
<dbReference type="PANTHER" id="PTHR35936">
    <property type="entry name" value="MEMBRANE-BOUND LYTIC MUREIN TRANSGLYCOSYLASE F"/>
    <property type="match status" value="1"/>
</dbReference>
<evidence type="ECO:0000313" key="4">
    <source>
        <dbReference type="EMBL" id="MBC5580863.1"/>
    </source>
</evidence>
<evidence type="ECO:0000256" key="1">
    <source>
        <dbReference type="ARBA" id="ARBA00022729"/>
    </source>
</evidence>
<comment type="caution">
    <text evidence="4">The sequence shown here is derived from an EMBL/GenBank/DDBJ whole genome shotgun (WGS) entry which is preliminary data.</text>
</comment>
<keyword evidence="5" id="KW-1185">Reference proteome</keyword>
<dbReference type="InterPro" id="IPR001638">
    <property type="entry name" value="Solute-binding_3/MltF_N"/>
</dbReference>
<keyword evidence="1 2" id="KW-0732">Signal</keyword>
<dbReference type="Proteomes" id="UP000659630">
    <property type="component" value="Unassembled WGS sequence"/>
</dbReference>